<name>A0A7Y9ZAZ5_9MICO</name>
<organism evidence="2 3">
    <name type="scientific">Demequina lutea</name>
    <dbReference type="NCBI Taxonomy" id="431489"/>
    <lineage>
        <taxon>Bacteria</taxon>
        <taxon>Bacillati</taxon>
        <taxon>Actinomycetota</taxon>
        <taxon>Actinomycetes</taxon>
        <taxon>Micrococcales</taxon>
        <taxon>Demequinaceae</taxon>
        <taxon>Demequina</taxon>
    </lineage>
</organism>
<dbReference type="AlphaFoldDB" id="A0A7Y9ZAZ5"/>
<reference evidence="2 3" key="1">
    <citation type="submission" date="2020-07" db="EMBL/GenBank/DDBJ databases">
        <title>Sequencing the genomes of 1000 actinobacteria strains.</title>
        <authorList>
            <person name="Klenk H.-P."/>
        </authorList>
    </citation>
    <scope>NUCLEOTIDE SEQUENCE [LARGE SCALE GENOMIC DNA]</scope>
    <source>
        <strain evidence="2 3">DSM 19970</strain>
    </source>
</reference>
<evidence type="ECO:0000313" key="3">
    <source>
        <dbReference type="Proteomes" id="UP000547973"/>
    </source>
</evidence>
<dbReference type="EMBL" id="JACBZO010000001">
    <property type="protein sequence ID" value="NYI41238.1"/>
    <property type="molecule type" value="Genomic_DNA"/>
</dbReference>
<comment type="caution">
    <text evidence="2">The sequence shown here is derived from an EMBL/GenBank/DDBJ whole genome shotgun (WGS) entry which is preliminary data.</text>
</comment>
<evidence type="ECO:0008006" key="4">
    <source>
        <dbReference type="Google" id="ProtNLM"/>
    </source>
</evidence>
<protein>
    <recommendedName>
        <fullName evidence="4">DUF4192 domain-containing protein</fullName>
    </recommendedName>
</protein>
<accession>A0A7Y9ZAZ5</accession>
<feature type="region of interest" description="Disordered" evidence="1">
    <location>
        <begin position="143"/>
        <end position="167"/>
    </location>
</feature>
<dbReference type="Proteomes" id="UP000547973">
    <property type="component" value="Unassembled WGS sequence"/>
</dbReference>
<sequence>MSVHVRTPGELIASIPVLLGFVPLDSIVVVGIGTSGRVAPIVRLDRDDCLIAELAKSVASAVVGHLARARATSVVLVSFRHGGEPLQCVALDTLRSLLGGHIEVADAWVVASGRFRAPECPDRGCCPDGGRAVPAAPVGVPAYGSPHVTSHGSREIRASRAPGDRRKRARAAYKRAWRARATAQQARGAVQNLTGGSPDPREPERRAALARWRLEKLDGWREALSHAAAGILPSDAETGKLAAGLSDIVVRDAAVISMVPGRGAVANALCEDPATPGVREALSVMIAAEAAVRPREADVLALVALAEHVASLCDEGAAPALTLAGLALWWSGDDSTAEHAIACALAAGPGYRLAELVACALEAHMPPGWIAAA</sequence>
<keyword evidence="3" id="KW-1185">Reference proteome</keyword>
<dbReference type="RefSeq" id="WP_062075040.1">
    <property type="nucleotide sequence ID" value="NZ_BBRC01000005.1"/>
</dbReference>
<evidence type="ECO:0000256" key="1">
    <source>
        <dbReference type="SAM" id="MobiDB-lite"/>
    </source>
</evidence>
<dbReference type="InterPro" id="IPR025447">
    <property type="entry name" value="DUF4192"/>
</dbReference>
<dbReference type="Pfam" id="PF13830">
    <property type="entry name" value="DUF4192"/>
    <property type="match status" value="1"/>
</dbReference>
<evidence type="ECO:0000313" key="2">
    <source>
        <dbReference type="EMBL" id="NYI41238.1"/>
    </source>
</evidence>
<proteinExistence type="predicted"/>
<feature type="region of interest" description="Disordered" evidence="1">
    <location>
        <begin position="184"/>
        <end position="203"/>
    </location>
</feature>
<feature type="compositionally biased region" description="Basic and acidic residues" evidence="1">
    <location>
        <begin position="152"/>
        <end position="164"/>
    </location>
</feature>
<gene>
    <name evidence="2" type="ORF">BKA03_001357</name>
</gene>